<evidence type="ECO:0000313" key="5">
    <source>
        <dbReference type="Proteomes" id="UP000246121"/>
    </source>
</evidence>
<dbReference type="InterPro" id="IPR036278">
    <property type="entry name" value="Sialidase_sf"/>
</dbReference>
<dbReference type="CDD" id="cd15482">
    <property type="entry name" value="Sialidase_non-viral"/>
    <property type="match status" value="1"/>
</dbReference>
<evidence type="ECO:0000313" key="4">
    <source>
        <dbReference type="EMBL" id="PWU85556.1"/>
    </source>
</evidence>
<dbReference type="VEuPathDB" id="TriTrypDB:TCSYLVIO_006971"/>
<dbReference type="VEuPathDB" id="TriTrypDB:C4B63_155g10"/>
<dbReference type="VEuPathDB" id="TriTrypDB:TcG_10391"/>
<dbReference type="VEuPathDB" id="TriTrypDB:TcCL_NonESM11441"/>
<dbReference type="Pfam" id="PF11052">
    <property type="entry name" value="Tr-sialidase_C"/>
    <property type="match status" value="1"/>
</dbReference>
<keyword evidence="1" id="KW-0472">Membrane</keyword>
<dbReference type="Proteomes" id="UP000246121">
    <property type="component" value="Unassembled WGS sequence"/>
</dbReference>
<dbReference type="VEuPathDB" id="TriTrypDB:BCY84_10126"/>
<comment type="caution">
    <text evidence="4">The sequence shown here is derived from an EMBL/GenBank/DDBJ whole genome shotgun (WGS) entry which is preliminary data.</text>
</comment>
<feature type="transmembrane region" description="Helical" evidence="1">
    <location>
        <begin position="705"/>
        <end position="724"/>
    </location>
</feature>
<dbReference type="VEuPathDB" id="TriTrypDB:Tc_MARK_1175"/>
<dbReference type="GO" id="GO:0004308">
    <property type="term" value="F:exo-alpha-sialidase activity"/>
    <property type="evidence" value="ECO:0007669"/>
    <property type="project" value="InterPro"/>
</dbReference>
<evidence type="ECO:0000259" key="3">
    <source>
        <dbReference type="Pfam" id="PF22925"/>
    </source>
</evidence>
<dbReference type="Gene3D" id="2.120.10.10">
    <property type="match status" value="1"/>
</dbReference>
<evidence type="ECO:0000259" key="2">
    <source>
        <dbReference type="Pfam" id="PF13859"/>
    </source>
</evidence>
<dbReference type="Pfam" id="PF22925">
    <property type="entry name" value="TS_C"/>
    <property type="match status" value="1"/>
</dbReference>
<dbReference type="Gene3D" id="2.60.120.200">
    <property type="match status" value="1"/>
</dbReference>
<dbReference type="Pfam" id="PF13859">
    <property type="entry name" value="BNR_3"/>
    <property type="match status" value="1"/>
</dbReference>
<organism evidence="4 5">
    <name type="scientific">Trypanosoma cruzi</name>
    <dbReference type="NCBI Taxonomy" id="5693"/>
    <lineage>
        <taxon>Eukaryota</taxon>
        <taxon>Discoba</taxon>
        <taxon>Euglenozoa</taxon>
        <taxon>Kinetoplastea</taxon>
        <taxon>Metakinetoplastina</taxon>
        <taxon>Trypanosomatida</taxon>
        <taxon>Trypanosomatidae</taxon>
        <taxon>Trypanosoma</taxon>
        <taxon>Schizotrypanum</taxon>
    </lineage>
</organism>
<dbReference type="AlphaFoldDB" id="A0A2V2UQT3"/>
<evidence type="ECO:0000256" key="1">
    <source>
        <dbReference type="SAM" id="Phobius"/>
    </source>
</evidence>
<reference evidence="4 5" key="1">
    <citation type="journal article" date="2018" name="Microb. Genom.">
        <title>Expanding an expanded genome: long-read sequencing of Trypanosoma cruzi.</title>
        <authorList>
            <person name="Berna L."/>
            <person name="Rodriguez M."/>
            <person name="Chiribao M.L."/>
            <person name="Parodi-Talice A."/>
            <person name="Pita S."/>
            <person name="Rijo G."/>
            <person name="Alvarez-Valin F."/>
            <person name="Robello C."/>
        </authorList>
    </citation>
    <scope>NUCLEOTIDE SEQUENCE [LARGE SCALE GENOMIC DNA]</scope>
    <source>
        <strain evidence="4 5">Dm28c</strain>
    </source>
</reference>
<dbReference type="VEuPathDB" id="TriTrypDB:TcBrA4_0148910"/>
<dbReference type="OrthoDB" id="246592at2759"/>
<feature type="domain" description="Sialidase" evidence="2">
    <location>
        <begin position="109"/>
        <end position="445"/>
    </location>
</feature>
<dbReference type="SUPFAM" id="SSF49899">
    <property type="entry name" value="Concanavalin A-like lectins/glucanases"/>
    <property type="match status" value="1"/>
</dbReference>
<dbReference type="VEuPathDB" id="TriTrypDB:ECC02_008566"/>
<dbReference type="InterPro" id="IPR008377">
    <property type="entry name" value="Sialidase_trypan"/>
</dbReference>
<dbReference type="InterPro" id="IPR013320">
    <property type="entry name" value="ConA-like_dom_sf"/>
</dbReference>
<protein>
    <submittedName>
        <fullName evidence="4">Putative trans-sialidase</fullName>
    </submittedName>
</protein>
<dbReference type="InterPro" id="IPR011040">
    <property type="entry name" value="Sialidase"/>
</dbReference>
<sequence>MLPRVAAVKALRTHNLCRVTGSSGRRREGKVSEPQRPNMSRHAFTFAVPLLLLVVMMCCCGCEAASAVGIVSEDEHLSKWVDIFVPNKTQILAGEDDSKIGVGVSFVSPSLVSAGGVVAVLAEGIISYNPSSATETFVYHSDIVAGYVNAAESWPSLVAGINDGTWRAHTVLSTVNEERHVGIARLPTTIAKGNKLFLLVGSYIMMQDTKDDFWKLGGADIQLVQGEATKSTEGKQSKSIKWGEPKSLLGQIAPQAQGDSKVLWAGGGGSGVLMEDGTFVFPLQKRKENGEFLSMIIYSTDDGSSWAPSKGMLPVGCRGSCITEWERGQIFMITDCDDGQRVYESRDMGTTWTESVRTLLGVWIKSESEFFWDKSLRAGALITATIEGRKVMLYTQKRYPTQEQKDKALYLWVTDNNRSFYVGPVSVDNAVNNTFANALLYSDDELYLSQQRGIKTSTAVSLARLTEELNTIRSVLSNWAQLDASFSKSSTPTTGLVGFLSNAASGDTWIDEYRCVNATVTKAAKVHNGFKFTGPGSRAIWPVNSREDNNQYGFVDHNFAIVATVTIHQVPKKSTPLLGASLGDGHGAKIIGLSCGMNKTWETVFDGKKTTSNTTWELGKEYQVALMLQDGNKGSVYVDGKLVGSSQTIPTLEMTVLEISHFYIGGAEGDSDSDLTVKNFFLYNRPLSADELKMVTKREDSVRGGVSWMLLLLLLLGLWGIAALY</sequence>
<dbReference type="PRINTS" id="PR01803">
    <property type="entry name" value="TCSIALIDASE"/>
</dbReference>
<proteinExistence type="predicted"/>
<dbReference type="EMBL" id="PRFA01000155">
    <property type="protein sequence ID" value="PWU85556.1"/>
    <property type="molecule type" value="Genomic_DNA"/>
</dbReference>
<dbReference type="VEuPathDB" id="TriTrypDB:TcCLB.503667.10"/>
<name>A0A2V2UQT3_TRYCR</name>
<dbReference type="InterPro" id="IPR021287">
    <property type="entry name" value="Trans-sialidase_CS"/>
</dbReference>
<accession>A0A2V2UQT3</accession>
<feature type="domain" description="Trans-sialidase C-terminal" evidence="3">
    <location>
        <begin position="492"/>
        <end position="689"/>
    </location>
</feature>
<dbReference type="VEuPathDB" id="TriTrypDB:TCDM_09250"/>
<keyword evidence="1" id="KW-0812">Transmembrane</keyword>
<dbReference type="VEuPathDB" id="TriTrypDB:TcYC6_0129540"/>
<gene>
    <name evidence="4" type="ORF">C4B63_155g10</name>
</gene>
<dbReference type="SUPFAM" id="SSF50939">
    <property type="entry name" value="Sialidases"/>
    <property type="match status" value="1"/>
</dbReference>
<dbReference type="InterPro" id="IPR055239">
    <property type="entry name" value="TS_C"/>
</dbReference>
<dbReference type="VEuPathDB" id="TriTrypDB:TCDM_04365"/>
<dbReference type="VEuPathDB" id="TriTrypDB:TcCLB.509287.230"/>
<dbReference type="VEuPathDB" id="TriTrypDB:C3747_214g39"/>
<keyword evidence="1" id="KW-1133">Transmembrane helix</keyword>